<dbReference type="EMBL" id="KQ254119">
    <property type="protein sequence ID" value="KNC69612.1"/>
    <property type="molecule type" value="Genomic_DNA"/>
</dbReference>
<reference evidence="1 2" key="1">
    <citation type="submission" date="2011-02" db="EMBL/GenBank/DDBJ databases">
        <title>The Genome Sequence of Sphaeroforma arctica JP610.</title>
        <authorList>
            <consortium name="The Broad Institute Genome Sequencing Platform"/>
            <person name="Russ C."/>
            <person name="Cuomo C."/>
            <person name="Young S.K."/>
            <person name="Zeng Q."/>
            <person name="Gargeya S."/>
            <person name="Alvarado L."/>
            <person name="Berlin A."/>
            <person name="Chapman S.B."/>
            <person name="Chen Z."/>
            <person name="Freedman E."/>
            <person name="Gellesch M."/>
            <person name="Goldberg J."/>
            <person name="Griggs A."/>
            <person name="Gujja S."/>
            <person name="Heilman E."/>
            <person name="Heiman D."/>
            <person name="Howarth C."/>
            <person name="Mehta T."/>
            <person name="Neiman D."/>
            <person name="Pearson M."/>
            <person name="Roberts A."/>
            <person name="Saif S."/>
            <person name="Shea T."/>
            <person name="Shenoy N."/>
            <person name="Sisk P."/>
            <person name="Stolte C."/>
            <person name="Sykes S."/>
            <person name="White J."/>
            <person name="Yandava C."/>
            <person name="Burger G."/>
            <person name="Gray M.W."/>
            <person name="Holland P.W.H."/>
            <person name="King N."/>
            <person name="Lang F.B.F."/>
            <person name="Roger A.J."/>
            <person name="Ruiz-Trillo I."/>
            <person name="Haas B."/>
            <person name="Nusbaum C."/>
            <person name="Birren B."/>
        </authorList>
    </citation>
    <scope>NUCLEOTIDE SEQUENCE [LARGE SCALE GENOMIC DNA]</scope>
    <source>
        <strain evidence="1 2">JP610</strain>
    </source>
</reference>
<keyword evidence="2" id="KW-1185">Reference proteome</keyword>
<dbReference type="AlphaFoldDB" id="A0A0L0EYT5"/>
<feature type="non-terminal residue" evidence="1">
    <location>
        <position position="1"/>
    </location>
</feature>
<dbReference type="Proteomes" id="UP000054560">
    <property type="component" value="Unassembled WGS sequence"/>
</dbReference>
<sequence length="92" mass="10158">STILVTQPRFTYARDVPPLCVAVVVHVGKMDISLNIDSIQHVVFLNTAFSRHLNPLMTSFTKLKRNSSQGKIHGTQKITAADPVAEVGYQHT</sequence>
<gene>
    <name evidence="1" type="ORF">SARC_17873</name>
</gene>
<proteinExistence type="predicted"/>
<evidence type="ECO:0000313" key="1">
    <source>
        <dbReference type="EMBL" id="KNC69612.1"/>
    </source>
</evidence>
<protein>
    <submittedName>
        <fullName evidence="1">Uncharacterized protein</fullName>
    </submittedName>
</protein>
<name>A0A0L0EYT5_9EUKA</name>
<dbReference type="GeneID" id="25918377"/>
<dbReference type="RefSeq" id="XP_014143514.1">
    <property type="nucleotide sequence ID" value="XM_014288039.1"/>
</dbReference>
<organism evidence="1 2">
    <name type="scientific">Sphaeroforma arctica JP610</name>
    <dbReference type="NCBI Taxonomy" id="667725"/>
    <lineage>
        <taxon>Eukaryota</taxon>
        <taxon>Ichthyosporea</taxon>
        <taxon>Ichthyophonida</taxon>
        <taxon>Sphaeroforma</taxon>
    </lineage>
</organism>
<accession>A0A0L0EYT5</accession>
<evidence type="ECO:0000313" key="2">
    <source>
        <dbReference type="Proteomes" id="UP000054560"/>
    </source>
</evidence>